<feature type="transmembrane region" description="Helical" evidence="7">
    <location>
        <begin position="122"/>
        <end position="147"/>
    </location>
</feature>
<organism evidence="8 9">
    <name type="scientific">Habropoda laboriosa</name>
    <dbReference type="NCBI Taxonomy" id="597456"/>
    <lineage>
        <taxon>Eukaryota</taxon>
        <taxon>Metazoa</taxon>
        <taxon>Ecdysozoa</taxon>
        <taxon>Arthropoda</taxon>
        <taxon>Hexapoda</taxon>
        <taxon>Insecta</taxon>
        <taxon>Pterygota</taxon>
        <taxon>Neoptera</taxon>
        <taxon>Endopterygota</taxon>
        <taxon>Hymenoptera</taxon>
        <taxon>Apocrita</taxon>
        <taxon>Aculeata</taxon>
        <taxon>Apoidea</taxon>
        <taxon>Anthophila</taxon>
        <taxon>Apidae</taxon>
        <taxon>Habropoda</taxon>
    </lineage>
</organism>
<name>A0A0L7QLH7_9HYME</name>
<proteinExistence type="inferred from homology"/>
<evidence type="ECO:0000256" key="3">
    <source>
        <dbReference type="ARBA" id="ARBA00022692"/>
    </source>
</evidence>
<comment type="subcellular location">
    <subcellularLocation>
        <location evidence="1">Membrane</location>
        <topology evidence="1">Multi-pass membrane protein</topology>
    </subcellularLocation>
</comment>
<dbReference type="PANTHER" id="PTHR20855">
    <property type="entry name" value="ADIPOR/PROGESTIN RECEPTOR-RELATED"/>
    <property type="match status" value="1"/>
</dbReference>
<feature type="transmembrane region" description="Helical" evidence="7">
    <location>
        <begin position="211"/>
        <end position="231"/>
    </location>
</feature>
<evidence type="ECO:0000256" key="1">
    <source>
        <dbReference type="ARBA" id="ARBA00004141"/>
    </source>
</evidence>
<feature type="transmembrane region" description="Helical" evidence="7">
    <location>
        <begin position="183"/>
        <end position="205"/>
    </location>
</feature>
<feature type="binding site" evidence="6">
    <location>
        <position position="249"/>
    </location>
    <ligand>
        <name>Zn(2+)</name>
        <dbReference type="ChEBI" id="CHEBI:29105"/>
    </ligand>
</feature>
<keyword evidence="9" id="KW-1185">Reference proteome</keyword>
<keyword evidence="3 7" id="KW-0812">Transmembrane</keyword>
<evidence type="ECO:0000256" key="5">
    <source>
        <dbReference type="ARBA" id="ARBA00023136"/>
    </source>
</evidence>
<evidence type="ECO:0000313" key="9">
    <source>
        <dbReference type="Proteomes" id="UP000053825"/>
    </source>
</evidence>
<dbReference type="Pfam" id="PF03006">
    <property type="entry name" value="HlyIII"/>
    <property type="match status" value="1"/>
</dbReference>
<keyword evidence="8" id="KW-0675">Receptor</keyword>
<keyword evidence="6" id="KW-0862">Zinc</keyword>
<feature type="transmembrane region" description="Helical" evidence="7">
    <location>
        <begin position="57"/>
        <end position="76"/>
    </location>
</feature>
<dbReference type="GO" id="GO:0038023">
    <property type="term" value="F:signaling receptor activity"/>
    <property type="evidence" value="ECO:0007669"/>
    <property type="project" value="TreeGrafter"/>
</dbReference>
<dbReference type="EMBL" id="KQ414915">
    <property type="protein sequence ID" value="KOC59483.1"/>
    <property type="molecule type" value="Genomic_DNA"/>
</dbReference>
<evidence type="ECO:0000313" key="8">
    <source>
        <dbReference type="EMBL" id="KOC59483.1"/>
    </source>
</evidence>
<feature type="transmembrane region" description="Helical" evidence="7">
    <location>
        <begin position="251"/>
        <end position="268"/>
    </location>
</feature>
<keyword evidence="4 7" id="KW-1133">Transmembrane helix</keyword>
<dbReference type="InterPro" id="IPR004254">
    <property type="entry name" value="AdipoR/HlyIII-related"/>
</dbReference>
<keyword evidence="6" id="KW-0479">Metal-binding</keyword>
<dbReference type="GO" id="GO:0046872">
    <property type="term" value="F:metal ion binding"/>
    <property type="evidence" value="ECO:0007669"/>
    <property type="project" value="UniProtKB-KW"/>
</dbReference>
<feature type="binding site" evidence="6">
    <location>
        <position position="253"/>
    </location>
    <ligand>
        <name>Zn(2+)</name>
        <dbReference type="ChEBI" id="CHEBI:29105"/>
    </ligand>
</feature>
<comment type="similarity">
    <text evidence="2">Belongs to the ADIPOR family.</text>
</comment>
<dbReference type="Proteomes" id="UP000053825">
    <property type="component" value="Unassembled WGS sequence"/>
</dbReference>
<reference evidence="8 9" key="1">
    <citation type="submission" date="2015-07" db="EMBL/GenBank/DDBJ databases">
        <title>The genome of Habropoda laboriosa.</title>
        <authorList>
            <person name="Pan H."/>
            <person name="Kapheim K."/>
        </authorList>
    </citation>
    <scope>NUCLEOTIDE SEQUENCE [LARGE SCALE GENOMIC DNA]</scope>
    <source>
        <strain evidence="8">0110345459</strain>
    </source>
</reference>
<evidence type="ECO:0000256" key="2">
    <source>
        <dbReference type="ARBA" id="ARBA00007018"/>
    </source>
</evidence>
<keyword evidence="5 7" id="KW-0472">Membrane</keyword>
<evidence type="ECO:0000256" key="7">
    <source>
        <dbReference type="SAM" id="Phobius"/>
    </source>
</evidence>
<evidence type="ECO:0000256" key="6">
    <source>
        <dbReference type="PIRSR" id="PIRSR604254-1"/>
    </source>
</evidence>
<dbReference type="STRING" id="597456.A0A0L7QLH7"/>
<evidence type="ECO:0000256" key="4">
    <source>
        <dbReference type="ARBA" id="ARBA00022989"/>
    </source>
</evidence>
<gene>
    <name evidence="8" type="ORF">WH47_10629</name>
</gene>
<feature type="transmembrane region" description="Helical" evidence="7">
    <location>
        <begin position="88"/>
        <end position="110"/>
    </location>
</feature>
<protein>
    <submittedName>
        <fullName evidence="8">Progestin and adipoQ receptor family member 4</fullName>
    </submittedName>
</protein>
<dbReference type="OrthoDB" id="535992at2759"/>
<dbReference type="GO" id="GO:0016020">
    <property type="term" value="C:membrane"/>
    <property type="evidence" value="ECO:0007669"/>
    <property type="project" value="UniProtKB-SubCell"/>
</dbReference>
<feature type="binding site" evidence="6">
    <location>
        <position position="108"/>
    </location>
    <ligand>
        <name>Zn(2+)</name>
        <dbReference type="ChEBI" id="CHEBI:29105"/>
    </ligand>
</feature>
<dbReference type="PANTHER" id="PTHR20855:SF138">
    <property type="entry name" value="PROGESTIN AND ADIPOQ RECEPTOR FAMILY MEMBER 4"/>
    <property type="match status" value="1"/>
</dbReference>
<dbReference type="AlphaFoldDB" id="A0A0L7QLH7"/>
<sequence>MHQDSSRQEKHKIRLLRRWSDMPQHLQFNPHIRTGYRPLMTIKGCLASLFYIHNETVNIMTHGFAILYMLVTIPQLLPWSTKGTLVGILSWCHLIGAVSPWIGSFVYHLFMNLNYNEIFYRTLLKLDMIGIWLCQSFGAIPMMAATVHCLPDGCWYCCIFIYCFLCIWGLLQAMHARSPWERRLCFAPPFLMRMMVMTLRCFGIGGGSPDALLHIVLQDLISVVGATIGALRIPEKWIPGKLDFALNSHNLMHVLVVLAVCSMHAATLQDLVWLSDPSVCNRTNIVQLKHDEL</sequence>
<accession>A0A0L7QLH7</accession>
<feature type="transmembrane region" description="Helical" evidence="7">
    <location>
        <begin position="153"/>
        <end position="171"/>
    </location>
</feature>